<organism evidence="8">
    <name type="scientific">uncultured densovirus</name>
    <dbReference type="NCBI Taxonomy" id="748192"/>
    <lineage>
        <taxon>Viruses</taxon>
        <taxon>Monodnaviria</taxon>
        <taxon>Shotokuvirae</taxon>
        <taxon>Cossaviricota</taxon>
        <taxon>Quintoviricetes</taxon>
        <taxon>Piccovirales</taxon>
        <taxon>Parvoviridae</taxon>
        <taxon>Densovirinae</taxon>
        <taxon>environmental samples</taxon>
    </lineage>
</organism>
<dbReference type="GO" id="GO:0042025">
    <property type="term" value="C:host cell nucleus"/>
    <property type="evidence" value="ECO:0007669"/>
    <property type="project" value="UniProtKB-SubCell"/>
</dbReference>
<dbReference type="Pfam" id="PF01057">
    <property type="entry name" value="Parvo_NS1"/>
    <property type="match status" value="1"/>
</dbReference>
<evidence type="ECO:0000256" key="3">
    <source>
        <dbReference type="ARBA" id="ARBA00022705"/>
    </source>
</evidence>
<dbReference type="PROSITE" id="PS51206">
    <property type="entry name" value="SF3_HELICASE_1"/>
    <property type="match status" value="1"/>
</dbReference>
<name>A0A7L7YQL2_9VIRU</name>
<feature type="region of interest" description="Disordered" evidence="6">
    <location>
        <begin position="1"/>
        <end position="81"/>
    </location>
</feature>
<evidence type="ECO:0000256" key="5">
    <source>
        <dbReference type="ARBA" id="ARBA00022840"/>
    </source>
</evidence>
<evidence type="ECO:0000256" key="1">
    <source>
        <dbReference type="ARBA" id="ARBA00004147"/>
    </source>
</evidence>
<dbReference type="Gene3D" id="3.40.50.300">
    <property type="entry name" value="P-loop containing nucleotide triphosphate hydrolases"/>
    <property type="match status" value="1"/>
</dbReference>
<evidence type="ECO:0000256" key="6">
    <source>
        <dbReference type="SAM" id="MobiDB-lite"/>
    </source>
</evidence>
<evidence type="ECO:0000256" key="2">
    <source>
        <dbReference type="ARBA" id="ARBA00022562"/>
    </source>
</evidence>
<protein>
    <submittedName>
        <fullName evidence="8">NS1</fullName>
    </submittedName>
</protein>
<keyword evidence="2" id="KW-1048">Host nucleus</keyword>
<dbReference type="InterPro" id="IPR001257">
    <property type="entry name" value="Parvovirus_NS1_helicase"/>
</dbReference>
<dbReference type="EMBL" id="MT733043">
    <property type="protein sequence ID" value="QOD39573.1"/>
    <property type="molecule type" value="Genomic_DNA"/>
</dbReference>
<evidence type="ECO:0000256" key="4">
    <source>
        <dbReference type="ARBA" id="ARBA00022741"/>
    </source>
</evidence>
<dbReference type="GO" id="GO:0006260">
    <property type="term" value="P:DNA replication"/>
    <property type="evidence" value="ECO:0007669"/>
    <property type="project" value="UniProtKB-KW"/>
</dbReference>
<accession>A0A7L7YQL2</accession>
<keyword evidence="3" id="KW-0235">DNA replication</keyword>
<dbReference type="InterPro" id="IPR027417">
    <property type="entry name" value="P-loop_NTPase"/>
</dbReference>
<comment type="subcellular location">
    <subcellularLocation>
        <location evidence="1">Host nucleus</location>
    </subcellularLocation>
</comment>
<sequence>MNNAETMPRNTGDVGRERSGDGDGRKRRRDASSERHSDKISNDNKQNIKQQSSAINESSGLPISIQGVSGESGNSSSGHRKPIASLFKSSEIMEQQYAEGTEERCGRILRVLQNSTGRYLSDVVACSDHEKAKQFAARLQDESGIYRRGFMLISVDKSHVHIVHDCAYSNGSCRCSFIQKTEIMHGQRRRIRSGRSRPNSNTIKLTDIQNILHYFDKEPRSTHFIKIGGLVERLPRRNKVMAEQGSSGCEGLERQTEPNEEEDSVPLFGEQYQYDDIFGPDRKGCEAVSIAKRRKVGNKQVRRMEKMIDLMKKYPMSPVEAITRHRVWLMDNELKFLNQGDRDVKAALKNWSNQLVTWSMKDFNDLYNNADCKPIFSAGYGNIDNYYYSIDRSVDVLDELVKYQCNEDDEMVELFLTDLYNVLERVQPKLNTLVIYSPPSSGKNYFFDAIKDFYINCGHLCNANKYNSFPFQDADCRRLILWNEPNYSPEFLEPIKEILGGDSTSVNVKYMADSPIYRTPVLVLTNRIVSFMHHIAFKDRLKVYTWKAAPYLAEYNKKPHPLATIKLFERYGLIKVE</sequence>
<feature type="compositionally biased region" description="Basic and acidic residues" evidence="6">
    <location>
        <begin position="14"/>
        <end position="42"/>
    </location>
</feature>
<dbReference type="SUPFAM" id="SSF52540">
    <property type="entry name" value="P-loop containing nucleoside triphosphate hydrolases"/>
    <property type="match status" value="1"/>
</dbReference>
<feature type="compositionally biased region" description="Low complexity" evidence="6">
    <location>
        <begin position="67"/>
        <end position="77"/>
    </location>
</feature>
<dbReference type="GO" id="GO:0005524">
    <property type="term" value="F:ATP binding"/>
    <property type="evidence" value="ECO:0007669"/>
    <property type="project" value="UniProtKB-KW"/>
</dbReference>
<evidence type="ECO:0000313" key="8">
    <source>
        <dbReference type="EMBL" id="QOD39573.1"/>
    </source>
</evidence>
<feature type="domain" description="SF3 helicase" evidence="7">
    <location>
        <begin position="410"/>
        <end position="559"/>
    </location>
</feature>
<dbReference type="GO" id="GO:0019079">
    <property type="term" value="P:viral genome replication"/>
    <property type="evidence" value="ECO:0007669"/>
    <property type="project" value="InterPro"/>
</dbReference>
<feature type="compositionally biased region" description="Polar residues" evidence="6">
    <location>
        <begin position="43"/>
        <end position="61"/>
    </location>
</feature>
<reference evidence="8" key="1">
    <citation type="submission" date="2020-07" db="EMBL/GenBank/DDBJ databases">
        <title>Diversity of sea star-associated densoviruses and transcribed endogenized viral elements of densovirus origin.</title>
        <authorList>
            <person name="Jackson E.W."/>
            <person name="Hewson I."/>
        </authorList>
    </citation>
    <scope>NUCLEOTIDE SEQUENCE</scope>
</reference>
<keyword evidence="4" id="KW-0547">Nucleotide-binding</keyword>
<gene>
    <name evidence="8" type="primary">NS1</name>
</gene>
<proteinExistence type="predicted"/>
<keyword evidence="5" id="KW-0067">ATP-binding</keyword>
<evidence type="ECO:0000259" key="7">
    <source>
        <dbReference type="PROSITE" id="PS51206"/>
    </source>
</evidence>
<dbReference type="InterPro" id="IPR014015">
    <property type="entry name" value="Helicase_SF3_DNA-vir"/>
</dbReference>
<feature type="region of interest" description="Disordered" evidence="6">
    <location>
        <begin position="242"/>
        <end position="264"/>
    </location>
</feature>